<evidence type="ECO:0000256" key="8">
    <source>
        <dbReference type="ARBA" id="ARBA00022824"/>
    </source>
</evidence>
<evidence type="ECO:0000256" key="14">
    <source>
        <dbReference type="SAM" id="Phobius"/>
    </source>
</evidence>
<dbReference type="InterPro" id="IPR038887">
    <property type="entry name" value="Nus1/NgBR"/>
</dbReference>
<protein>
    <recommendedName>
        <fullName evidence="5">ditrans,polycis-polyprenyl diphosphate synthase [(2E,6E)-farnesyldiphosphate specific]</fullName>
        <ecNumber evidence="5">2.5.1.87</ecNumber>
    </recommendedName>
</protein>
<keyword evidence="16" id="KW-1185">Reference proteome</keyword>
<keyword evidence="6" id="KW-0808">Transferase</keyword>
<evidence type="ECO:0000313" key="15">
    <source>
        <dbReference type="EMBL" id="GMM46729.1"/>
    </source>
</evidence>
<evidence type="ECO:0000256" key="12">
    <source>
        <dbReference type="ARBA" id="ARBA00047353"/>
    </source>
</evidence>
<keyword evidence="10 14" id="KW-1133">Transmembrane helix</keyword>
<comment type="cofactor">
    <cofactor evidence="1">
        <name>Mg(2+)</name>
        <dbReference type="ChEBI" id="CHEBI:18420"/>
    </cofactor>
</comment>
<dbReference type="SUPFAM" id="SSF64005">
    <property type="entry name" value="Undecaprenyl diphosphate synthase"/>
    <property type="match status" value="1"/>
</dbReference>
<dbReference type="AlphaFoldDB" id="A0AAV5R7Y3"/>
<evidence type="ECO:0000313" key="16">
    <source>
        <dbReference type="Proteomes" id="UP001378960"/>
    </source>
</evidence>
<reference evidence="15 16" key="1">
    <citation type="journal article" date="2023" name="Elife">
        <title>Identification of key yeast species and microbe-microbe interactions impacting larval growth of Drosophila in the wild.</title>
        <authorList>
            <person name="Mure A."/>
            <person name="Sugiura Y."/>
            <person name="Maeda R."/>
            <person name="Honda K."/>
            <person name="Sakurai N."/>
            <person name="Takahashi Y."/>
            <person name="Watada M."/>
            <person name="Katoh T."/>
            <person name="Gotoh A."/>
            <person name="Gotoh Y."/>
            <person name="Taniguchi I."/>
            <person name="Nakamura K."/>
            <person name="Hayashi T."/>
            <person name="Katayama T."/>
            <person name="Uemura T."/>
            <person name="Hattori Y."/>
        </authorList>
    </citation>
    <scope>NUCLEOTIDE SEQUENCE [LARGE SCALE GENOMIC DNA]</scope>
    <source>
        <strain evidence="15 16">PK-24</strain>
    </source>
</reference>
<sequence>MVSKVEKVTDMEPNYQDEQQNGGFNEEKAFEKTRARINQSEKNNGISINKSMEQNLLPTHTNQTFLESCNSIFRSLIVPQDENLKKRWFNDENNISINELITFYFFRSILTFFYFMFSIFALFEYSITRTKIKFLSMAYKSNDDPSIINADVNKLPKIPHKLATILNYKSEQEEGGGIEGLCNDGSLVAAWCVSSGIPHLTIYETNGILKKSIPEFSDAIYKKFEAYFGMENVPQFMIKIPHLNITYYGINGGLYDSKGNKINKINENDNNKDINSSGTINIDIDNEEFQIEINLLGKVDGRQTIVELTKVMAQMVKSGDMKKSDVTINFIDHELKQLVGEEPDLIVMFQPYLDLQGYPPWHIRLSEMYWEPENDQVSYVVFLRALQKYSTCKVNIGR</sequence>
<keyword evidence="9" id="KW-0460">Magnesium</keyword>
<comment type="caution">
    <text evidence="15">The sequence shown here is derived from an EMBL/GenBank/DDBJ whole genome shotgun (WGS) entry which is preliminary data.</text>
</comment>
<evidence type="ECO:0000256" key="6">
    <source>
        <dbReference type="ARBA" id="ARBA00022679"/>
    </source>
</evidence>
<comment type="catalytic activity">
    <reaction evidence="12">
        <text>n isopentenyl diphosphate + (2E,6E)-farnesyl diphosphate = a di-trans,poly-cis-polyprenyl diphosphate + n diphosphate</text>
        <dbReference type="Rhea" id="RHEA:53008"/>
        <dbReference type="Rhea" id="RHEA-COMP:19494"/>
        <dbReference type="ChEBI" id="CHEBI:33019"/>
        <dbReference type="ChEBI" id="CHEBI:128769"/>
        <dbReference type="ChEBI" id="CHEBI:136960"/>
        <dbReference type="ChEBI" id="CHEBI:175763"/>
        <dbReference type="EC" id="2.5.1.87"/>
    </reaction>
</comment>
<keyword evidence="8" id="KW-0256">Endoplasmic reticulum</keyword>
<evidence type="ECO:0000256" key="9">
    <source>
        <dbReference type="ARBA" id="ARBA00022842"/>
    </source>
</evidence>
<evidence type="ECO:0000256" key="7">
    <source>
        <dbReference type="ARBA" id="ARBA00022692"/>
    </source>
</evidence>
<keyword evidence="11 14" id="KW-0472">Membrane</keyword>
<accession>A0AAV5R7Y3</accession>
<dbReference type="GO" id="GO:1904423">
    <property type="term" value="C:dehydrodolichyl diphosphate synthase complex"/>
    <property type="evidence" value="ECO:0007669"/>
    <property type="project" value="InterPro"/>
</dbReference>
<evidence type="ECO:0000256" key="13">
    <source>
        <dbReference type="SAM" id="MobiDB-lite"/>
    </source>
</evidence>
<dbReference type="Proteomes" id="UP001378960">
    <property type="component" value="Unassembled WGS sequence"/>
</dbReference>
<gene>
    <name evidence="15" type="ORF">DAPK24_033040</name>
</gene>
<dbReference type="InterPro" id="IPR036424">
    <property type="entry name" value="UPP_synth-like_sf"/>
</dbReference>
<evidence type="ECO:0000256" key="11">
    <source>
        <dbReference type="ARBA" id="ARBA00023136"/>
    </source>
</evidence>
<dbReference type="GO" id="GO:0045547">
    <property type="term" value="F:ditrans,polycis-polyprenyl diphosphate synthase [(2E,6E)-farnesyl diphosphate specific] activity"/>
    <property type="evidence" value="ECO:0007669"/>
    <property type="project" value="UniProtKB-EC"/>
</dbReference>
<evidence type="ECO:0000256" key="1">
    <source>
        <dbReference type="ARBA" id="ARBA00001946"/>
    </source>
</evidence>
<evidence type="ECO:0000256" key="3">
    <source>
        <dbReference type="ARBA" id="ARBA00004922"/>
    </source>
</evidence>
<dbReference type="EC" id="2.5.1.87" evidence="5"/>
<proteinExistence type="inferred from homology"/>
<comment type="subcellular location">
    <subcellularLocation>
        <location evidence="2">Endoplasmic reticulum membrane</location>
    </subcellularLocation>
</comment>
<dbReference type="EMBL" id="BTGB01000004">
    <property type="protein sequence ID" value="GMM46729.1"/>
    <property type="molecule type" value="Genomic_DNA"/>
</dbReference>
<evidence type="ECO:0000256" key="4">
    <source>
        <dbReference type="ARBA" id="ARBA00005432"/>
    </source>
</evidence>
<keyword evidence="7 14" id="KW-0812">Transmembrane</keyword>
<dbReference type="PANTHER" id="PTHR21528:SF0">
    <property type="entry name" value="DEHYDRODOLICHYL DIPHOSPHATE SYNTHASE COMPLEX SUBUNIT NUS1"/>
    <property type="match status" value="1"/>
</dbReference>
<evidence type="ECO:0000256" key="2">
    <source>
        <dbReference type="ARBA" id="ARBA00004586"/>
    </source>
</evidence>
<organism evidence="15 16">
    <name type="scientific">Pichia kluyveri</name>
    <name type="common">Yeast</name>
    <dbReference type="NCBI Taxonomy" id="36015"/>
    <lineage>
        <taxon>Eukaryota</taxon>
        <taxon>Fungi</taxon>
        <taxon>Dikarya</taxon>
        <taxon>Ascomycota</taxon>
        <taxon>Saccharomycotina</taxon>
        <taxon>Pichiomycetes</taxon>
        <taxon>Pichiales</taxon>
        <taxon>Pichiaceae</taxon>
        <taxon>Pichia</taxon>
    </lineage>
</organism>
<dbReference type="GO" id="GO:0005789">
    <property type="term" value="C:endoplasmic reticulum membrane"/>
    <property type="evidence" value="ECO:0007669"/>
    <property type="project" value="UniProtKB-SubCell"/>
</dbReference>
<feature type="transmembrane region" description="Helical" evidence="14">
    <location>
        <begin position="104"/>
        <end position="123"/>
    </location>
</feature>
<comment type="pathway">
    <text evidence="3">Protein modification; protein glycosylation.</text>
</comment>
<feature type="compositionally biased region" description="Basic and acidic residues" evidence="13">
    <location>
        <begin position="1"/>
        <end position="10"/>
    </location>
</feature>
<evidence type="ECO:0000256" key="5">
    <source>
        <dbReference type="ARBA" id="ARBA00012596"/>
    </source>
</evidence>
<feature type="region of interest" description="Disordered" evidence="13">
    <location>
        <begin position="1"/>
        <end position="24"/>
    </location>
</feature>
<comment type="similarity">
    <text evidence="4">Belongs to the UPP synthase family.</text>
</comment>
<name>A0AAV5R7Y3_PICKL</name>
<evidence type="ECO:0000256" key="10">
    <source>
        <dbReference type="ARBA" id="ARBA00022989"/>
    </source>
</evidence>
<dbReference type="PANTHER" id="PTHR21528">
    <property type="entry name" value="DEHYDRODOLICHYL DIPHOSPHATE SYNTHASE COMPLEX SUBUNIT NUS1"/>
    <property type="match status" value="1"/>
</dbReference>
<dbReference type="Gene3D" id="3.40.1180.10">
    <property type="entry name" value="Decaprenyl diphosphate synthase-like"/>
    <property type="match status" value="1"/>
</dbReference>